<evidence type="ECO:0000313" key="1">
    <source>
        <dbReference type="EMBL" id="MDE1243132.1"/>
    </source>
</evidence>
<sequence length="265" mass="31041">MEHTYISLGGGCDVAMNLNAIGFRKKSYPFDWLWNLDSGLTSVTNIIRHDFSEVLKEGAYRNTKHYRFSSNVITYEHYPSIAHIHTDPLNNIDEHEKLCRRSLSFIQKLNDTSIKHFVYYRSFNEGSFKDSTLSCQDSFNILVSEGTRFLDMLYKKFPNSKSKVTLLLVLQVDPANYATAKKLTREFRSTKLANEYPCIRVGCTYTRDDKNSYLVARWKMQWLNLLLNQTETPIRYRLLKCSAYAFRSVSRLLSKLFRKTICEKR</sequence>
<accession>A0A9X4IQJ9</accession>
<reference evidence="1" key="1">
    <citation type="submission" date="2022-02" db="EMBL/GenBank/DDBJ databases">
        <title>Emergence and expansion in Europe of a Vibrio aestuarianus clonal complex pathogenic for oysters.</title>
        <authorList>
            <person name="Mesnil A."/>
            <person name="Travers M.-A."/>
        </authorList>
    </citation>
    <scope>NUCLEOTIDE SEQUENCE</scope>
    <source>
        <strain evidence="1">19_064_11T1</strain>
    </source>
</reference>
<dbReference type="AlphaFoldDB" id="A0A9X4IQJ9"/>
<protein>
    <submittedName>
        <fullName evidence="1">Papain-like cysteine peptidase</fullName>
    </submittedName>
</protein>
<dbReference type="EMBL" id="JAKNBA010000024">
    <property type="protein sequence ID" value="MDE1243132.1"/>
    <property type="molecule type" value="Genomic_DNA"/>
</dbReference>
<dbReference type="Proteomes" id="UP001140979">
    <property type="component" value="Unassembled WGS sequence"/>
</dbReference>
<proteinExistence type="predicted"/>
<dbReference type="InterPro" id="IPR014903">
    <property type="entry name" value="DUF1796"/>
</dbReference>
<name>A0A9X4IQJ9_9VIBR</name>
<evidence type="ECO:0000313" key="2">
    <source>
        <dbReference type="Proteomes" id="UP001140979"/>
    </source>
</evidence>
<dbReference type="RefSeq" id="WP_176313778.1">
    <property type="nucleotide sequence ID" value="NZ_JAKNBA010000024.1"/>
</dbReference>
<dbReference type="Pfam" id="PF08795">
    <property type="entry name" value="DUF1796"/>
    <property type="match status" value="1"/>
</dbReference>
<gene>
    <name evidence="1" type="ORF">L9W94_13440</name>
</gene>
<comment type="caution">
    <text evidence="1">The sequence shown here is derived from an EMBL/GenBank/DDBJ whole genome shotgun (WGS) entry which is preliminary data.</text>
</comment>
<organism evidence="1 2">
    <name type="scientific">Vibrio aestuarianus</name>
    <dbReference type="NCBI Taxonomy" id="28171"/>
    <lineage>
        <taxon>Bacteria</taxon>
        <taxon>Pseudomonadati</taxon>
        <taxon>Pseudomonadota</taxon>
        <taxon>Gammaproteobacteria</taxon>
        <taxon>Vibrionales</taxon>
        <taxon>Vibrionaceae</taxon>
        <taxon>Vibrio</taxon>
    </lineage>
</organism>